<evidence type="ECO:0000313" key="1">
    <source>
        <dbReference type="EMBL" id="CAG7830860.1"/>
    </source>
</evidence>
<comment type="caution">
    <text evidence="1">The sequence shown here is derived from an EMBL/GenBank/DDBJ whole genome shotgun (WGS) entry which is preliminary data.</text>
</comment>
<proteinExistence type="predicted"/>
<dbReference type="Proteomes" id="UP000708208">
    <property type="component" value="Unassembled WGS sequence"/>
</dbReference>
<name>A0A8J2LB38_9HEXA</name>
<protein>
    <submittedName>
        <fullName evidence="1">Uncharacterized protein</fullName>
    </submittedName>
</protein>
<dbReference type="EMBL" id="CAJVCH010557887">
    <property type="protein sequence ID" value="CAG7830860.1"/>
    <property type="molecule type" value="Genomic_DNA"/>
</dbReference>
<accession>A0A8J2LB38</accession>
<gene>
    <name evidence="1" type="ORF">AFUS01_LOCUS40633</name>
</gene>
<dbReference type="AlphaFoldDB" id="A0A8J2LB38"/>
<evidence type="ECO:0000313" key="2">
    <source>
        <dbReference type="Proteomes" id="UP000708208"/>
    </source>
</evidence>
<reference evidence="1" key="1">
    <citation type="submission" date="2021-06" db="EMBL/GenBank/DDBJ databases">
        <authorList>
            <person name="Hodson N. C."/>
            <person name="Mongue J. A."/>
            <person name="Jaron S. K."/>
        </authorList>
    </citation>
    <scope>NUCLEOTIDE SEQUENCE</scope>
</reference>
<sequence>MTSDESWKLEDNHVTRGRSIAIVCMRIFQKYQFLTKLQVKGKLPQAWILTGITGTCNSEAKYERLKKD</sequence>
<organism evidence="1 2">
    <name type="scientific">Allacma fusca</name>
    <dbReference type="NCBI Taxonomy" id="39272"/>
    <lineage>
        <taxon>Eukaryota</taxon>
        <taxon>Metazoa</taxon>
        <taxon>Ecdysozoa</taxon>
        <taxon>Arthropoda</taxon>
        <taxon>Hexapoda</taxon>
        <taxon>Collembola</taxon>
        <taxon>Symphypleona</taxon>
        <taxon>Sminthuridae</taxon>
        <taxon>Allacma</taxon>
    </lineage>
</organism>
<keyword evidence="2" id="KW-1185">Reference proteome</keyword>